<organism evidence="2 3">
    <name type="scientific">Nitrosomonas oligotropha</name>
    <dbReference type="NCBI Taxonomy" id="42354"/>
    <lineage>
        <taxon>Bacteria</taxon>
        <taxon>Pseudomonadati</taxon>
        <taxon>Pseudomonadota</taxon>
        <taxon>Betaproteobacteria</taxon>
        <taxon>Nitrosomonadales</taxon>
        <taxon>Nitrosomonadaceae</taxon>
        <taxon>Nitrosomonas</taxon>
    </lineage>
</organism>
<proteinExistence type="predicted"/>
<name>A0A1H8TR73_9PROT</name>
<accession>A0A1H8TR73</accession>
<evidence type="ECO:0000313" key="2">
    <source>
        <dbReference type="EMBL" id="SEO93502.1"/>
    </source>
</evidence>
<dbReference type="RefSeq" id="WP_256206287.1">
    <property type="nucleotide sequence ID" value="NZ_FNOE01000030.1"/>
</dbReference>
<keyword evidence="3" id="KW-1185">Reference proteome</keyword>
<dbReference type="Proteomes" id="UP000198814">
    <property type="component" value="Unassembled WGS sequence"/>
</dbReference>
<protein>
    <recommendedName>
        <fullName evidence="4">Cytochrome C</fullName>
    </recommendedName>
</protein>
<evidence type="ECO:0008006" key="4">
    <source>
        <dbReference type="Google" id="ProtNLM"/>
    </source>
</evidence>
<evidence type="ECO:0000313" key="3">
    <source>
        <dbReference type="Proteomes" id="UP000198814"/>
    </source>
</evidence>
<feature type="signal peptide" evidence="1">
    <location>
        <begin position="1"/>
        <end position="27"/>
    </location>
</feature>
<reference evidence="3" key="1">
    <citation type="submission" date="2016-10" db="EMBL/GenBank/DDBJ databases">
        <authorList>
            <person name="Varghese N."/>
            <person name="Submissions S."/>
        </authorList>
    </citation>
    <scope>NUCLEOTIDE SEQUENCE [LARGE SCALE GENOMIC DNA]</scope>
    <source>
        <strain evidence="3">Nm76</strain>
    </source>
</reference>
<dbReference type="AlphaFoldDB" id="A0A1H8TR73"/>
<dbReference type="EMBL" id="FODO01000027">
    <property type="protein sequence ID" value="SEO93502.1"/>
    <property type="molecule type" value="Genomic_DNA"/>
</dbReference>
<feature type="chain" id="PRO_5011525725" description="Cytochrome C" evidence="1">
    <location>
        <begin position="28"/>
        <end position="453"/>
    </location>
</feature>
<gene>
    <name evidence="2" type="ORF">SAMN05216333_1275</name>
</gene>
<dbReference type="STRING" id="42354.SAMN05216333_1275"/>
<sequence length="453" mass="49236">MMTVTKSTVSLFVFFLLFFLLSSSANALPSFARQTGFACSACHVQSFGPNLTSVGRNFKLNGYTQTDGKNNNIIPLSGMIRGSYTHTQEAQAGGAAPRFSKNDNGTIDEAAIFLAGRLTSKVGAFIEGTYDGVENIGVLDNTDIRFADHADVAGQKVVFGLTANNNPTVTDLWNTTPTWGFPWSSSPLAPTQSAANLIESLGSQVIGATAYMMLNDMLYIEAGGYTSLPKNAQKGISVFDAEQARLSGGAPYWRIALQKDWSGHYGAVGAYGLHGDVNPQRITGAGTDRYDDFGFDLTYQYLANPVHIYEFTATYLRENRNMNASSALGFADKLKSNLDTVRIRTGYTFQQTYGLNLFYNQTTGTADTVIYSFGDPISGSRTGNPLSQAFIAEVSYTPFGKTNTSVMSTFVNLRLAAQYVHNFKFNGSVHNYDGLGRNAVNNDAFYLNGWLAF</sequence>
<keyword evidence="1" id="KW-0732">Signal</keyword>
<evidence type="ECO:0000256" key="1">
    <source>
        <dbReference type="SAM" id="SignalP"/>
    </source>
</evidence>